<dbReference type="InterPro" id="IPR017853">
    <property type="entry name" value="GH"/>
</dbReference>
<dbReference type="SUPFAM" id="SSF51445">
    <property type="entry name" value="(Trans)glycosidases"/>
    <property type="match status" value="1"/>
</dbReference>
<dbReference type="EMBL" id="MTYJ01000308">
    <property type="protein sequence ID" value="OWA53214.1"/>
    <property type="molecule type" value="Genomic_DNA"/>
</dbReference>
<comment type="similarity">
    <text evidence="2">Belongs to the glycosyl hydrolase 20 family.</text>
</comment>
<sequence length="504" mass="57639">MGATGLLMEYEDMFPFTGELKVVNAKNGYSKEDVKTILRLANESGLYVIPLVQTFGHLEFVLKHKEFRHLREVDKFPQAVCPTRNGTFSLVQELIAQTMELHPEAKYLHIGADEVFHIGRCNVCSRIGMKLGPGFLGVQAAKHQIFLAYVSQVLQHIRRTYPAVKPIMWDDMFRTMSAREIETGLGELTQYVEPMIWSYFSDWRHHLPQYGDLYKDVFPNIWGATAFKGSSGETAQIPNIKTQAMIHTSWISSLRENGHKMKNFRGIALTGWSRFDHFNPLCELFPVALPSLAVSMQILQDNEMNLEGVQEAAKNLNCQPDRPATLAFLEFDPNLDEFNNCSFPGTEVYRSVHAVMDLLVRRIEPHLKELESNFPVYQLHELYVQASRLDEHLRWITRHEKILANFMEEIKAAFKLVFDEYTLNEWIAANVVPVWTKLEAWKVVLTNTSLVEEWSSRPLNIPPFSVPIALPIGVTDTTTRLSHSSKVVPYKNNFPEQTTVPSGV</sequence>
<evidence type="ECO:0000256" key="4">
    <source>
        <dbReference type="ARBA" id="ARBA00022801"/>
    </source>
</evidence>
<keyword evidence="7" id="KW-1185">Reference proteome</keyword>
<dbReference type="PANTHER" id="PTHR21040:SF8">
    <property type="entry name" value="BCDNA.GH04120"/>
    <property type="match status" value="1"/>
</dbReference>
<comment type="catalytic activity">
    <reaction evidence="1">
        <text>Hydrolysis of terminal non-reducing N-acetyl-D-hexosamine residues in N-acetyl-beta-D-hexosaminides.</text>
        <dbReference type="EC" id="3.2.1.52"/>
    </reaction>
</comment>
<proteinExistence type="inferred from homology"/>
<evidence type="ECO:0000256" key="2">
    <source>
        <dbReference type="ARBA" id="ARBA00006285"/>
    </source>
</evidence>
<dbReference type="GO" id="GO:0005975">
    <property type="term" value="P:carbohydrate metabolic process"/>
    <property type="evidence" value="ECO:0007669"/>
    <property type="project" value="InterPro"/>
</dbReference>
<keyword evidence="4" id="KW-0378">Hydrolase</keyword>
<gene>
    <name evidence="6" type="ORF">BV898_17647</name>
</gene>
<accession>A0A9X6NP34</accession>
<reference evidence="7" key="1">
    <citation type="submission" date="2017-01" db="EMBL/GenBank/DDBJ databases">
        <title>Comparative genomics of anhydrobiosis in the tardigrade Hypsibius dujardini.</title>
        <authorList>
            <person name="Yoshida Y."/>
            <person name="Koutsovoulos G."/>
            <person name="Laetsch D."/>
            <person name="Stevens L."/>
            <person name="Kumar S."/>
            <person name="Horikawa D."/>
            <person name="Ishino K."/>
            <person name="Komine S."/>
            <person name="Tomita M."/>
            <person name="Blaxter M."/>
            <person name="Arakawa K."/>
        </authorList>
    </citation>
    <scope>NUCLEOTIDE SEQUENCE [LARGE SCALE GENOMIC DNA]</scope>
    <source>
        <strain evidence="7">Z151</strain>
    </source>
</reference>
<dbReference type="InterPro" id="IPR015883">
    <property type="entry name" value="Glyco_hydro_20_cat"/>
</dbReference>
<feature type="domain" description="Glycoside hydrolase family 20 catalytic" evidence="5">
    <location>
        <begin position="26"/>
        <end position="177"/>
    </location>
</feature>
<dbReference type="Gene3D" id="3.20.20.80">
    <property type="entry name" value="Glycosidases"/>
    <property type="match status" value="1"/>
</dbReference>
<evidence type="ECO:0000259" key="5">
    <source>
        <dbReference type="Pfam" id="PF00728"/>
    </source>
</evidence>
<dbReference type="GO" id="GO:0004563">
    <property type="term" value="F:beta-N-acetylhexosaminidase activity"/>
    <property type="evidence" value="ECO:0007669"/>
    <property type="project" value="UniProtKB-EC"/>
</dbReference>
<dbReference type="AlphaFoldDB" id="A0A9X6NP34"/>
<evidence type="ECO:0000256" key="3">
    <source>
        <dbReference type="ARBA" id="ARBA00012663"/>
    </source>
</evidence>
<protein>
    <recommendedName>
        <fullName evidence="3">beta-N-acetylhexosaminidase</fullName>
        <ecNumber evidence="3">3.2.1.52</ecNumber>
    </recommendedName>
</protein>
<dbReference type="PANTHER" id="PTHR21040">
    <property type="entry name" value="BCDNA.GH04120"/>
    <property type="match status" value="1"/>
</dbReference>
<evidence type="ECO:0000256" key="1">
    <source>
        <dbReference type="ARBA" id="ARBA00001231"/>
    </source>
</evidence>
<organism evidence="6 7">
    <name type="scientific">Hypsibius exemplaris</name>
    <name type="common">Freshwater tardigrade</name>
    <dbReference type="NCBI Taxonomy" id="2072580"/>
    <lineage>
        <taxon>Eukaryota</taxon>
        <taxon>Metazoa</taxon>
        <taxon>Ecdysozoa</taxon>
        <taxon>Tardigrada</taxon>
        <taxon>Eutardigrada</taxon>
        <taxon>Parachela</taxon>
        <taxon>Hypsibioidea</taxon>
        <taxon>Hypsibiidae</taxon>
        <taxon>Hypsibius</taxon>
    </lineage>
</organism>
<evidence type="ECO:0000313" key="7">
    <source>
        <dbReference type="Proteomes" id="UP000192578"/>
    </source>
</evidence>
<dbReference type="Proteomes" id="UP000192578">
    <property type="component" value="Unassembled WGS sequence"/>
</dbReference>
<dbReference type="Pfam" id="PF00728">
    <property type="entry name" value="Glyco_hydro_20"/>
    <property type="match status" value="1"/>
</dbReference>
<dbReference type="EC" id="3.2.1.52" evidence="3"/>
<dbReference type="InterPro" id="IPR038901">
    <property type="entry name" value="HEXDC-like"/>
</dbReference>
<dbReference type="CDD" id="cd06565">
    <property type="entry name" value="GH20_GcnA-like"/>
    <property type="match status" value="1"/>
</dbReference>
<comment type="caution">
    <text evidence="6">The sequence shown here is derived from an EMBL/GenBank/DDBJ whole genome shotgun (WGS) entry which is preliminary data.</text>
</comment>
<name>A0A9X6NP34_HYPEX</name>
<dbReference type="OrthoDB" id="10023921at2759"/>
<evidence type="ECO:0000313" key="6">
    <source>
        <dbReference type="EMBL" id="OWA53214.1"/>
    </source>
</evidence>